<dbReference type="STRING" id="670483.S7PT14"/>
<evidence type="ECO:0000256" key="1">
    <source>
        <dbReference type="SAM" id="Coils"/>
    </source>
</evidence>
<evidence type="ECO:0000313" key="3">
    <source>
        <dbReference type="EMBL" id="EPQ50513.1"/>
    </source>
</evidence>
<keyword evidence="1" id="KW-0175">Coiled coil</keyword>
<dbReference type="GO" id="GO:0006406">
    <property type="term" value="P:mRNA export from nucleus"/>
    <property type="evidence" value="ECO:0007669"/>
    <property type="project" value="TreeGrafter"/>
</dbReference>
<feature type="coiled-coil region" evidence="1">
    <location>
        <begin position="533"/>
        <end position="586"/>
    </location>
</feature>
<protein>
    <submittedName>
        <fullName evidence="3">Uncharacterized protein</fullName>
    </submittedName>
</protein>
<dbReference type="AlphaFoldDB" id="S7PT14"/>
<evidence type="ECO:0000313" key="4">
    <source>
        <dbReference type="Proteomes" id="UP000030669"/>
    </source>
</evidence>
<dbReference type="EMBL" id="KB469315">
    <property type="protein sequence ID" value="EPQ50513.1"/>
    <property type="molecule type" value="Genomic_DNA"/>
</dbReference>
<feature type="coiled-coil region" evidence="1">
    <location>
        <begin position="696"/>
        <end position="731"/>
    </location>
</feature>
<evidence type="ECO:0000256" key="2">
    <source>
        <dbReference type="SAM" id="MobiDB-lite"/>
    </source>
</evidence>
<dbReference type="RefSeq" id="XP_007871048.1">
    <property type="nucleotide sequence ID" value="XM_007872857.1"/>
</dbReference>
<dbReference type="GeneID" id="19302841"/>
<feature type="region of interest" description="Disordered" evidence="2">
    <location>
        <begin position="797"/>
        <end position="821"/>
    </location>
</feature>
<dbReference type="GO" id="GO:0005643">
    <property type="term" value="C:nuclear pore"/>
    <property type="evidence" value="ECO:0007669"/>
    <property type="project" value="TreeGrafter"/>
</dbReference>
<accession>S7PT14</accession>
<dbReference type="KEGG" id="gtr:GLOTRDRAFT_133883"/>
<reference evidence="3 4" key="1">
    <citation type="journal article" date="2012" name="Science">
        <title>The Paleozoic origin of enzymatic lignin decomposition reconstructed from 31 fungal genomes.</title>
        <authorList>
            <person name="Floudas D."/>
            <person name="Binder M."/>
            <person name="Riley R."/>
            <person name="Barry K."/>
            <person name="Blanchette R.A."/>
            <person name="Henrissat B."/>
            <person name="Martinez A.T."/>
            <person name="Otillar R."/>
            <person name="Spatafora J.W."/>
            <person name="Yadav J.S."/>
            <person name="Aerts A."/>
            <person name="Benoit I."/>
            <person name="Boyd A."/>
            <person name="Carlson A."/>
            <person name="Copeland A."/>
            <person name="Coutinho P.M."/>
            <person name="de Vries R.P."/>
            <person name="Ferreira P."/>
            <person name="Findley K."/>
            <person name="Foster B."/>
            <person name="Gaskell J."/>
            <person name="Glotzer D."/>
            <person name="Gorecki P."/>
            <person name="Heitman J."/>
            <person name="Hesse C."/>
            <person name="Hori C."/>
            <person name="Igarashi K."/>
            <person name="Jurgens J.A."/>
            <person name="Kallen N."/>
            <person name="Kersten P."/>
            <person name="Kohler A."/>
            <person name="Kuees U."/>
            <person name="Kumar T.K.A."/>
            <person name="Kuo A."/>
            <person name="LaButti K."/>
            <person name="Larrondo L.F."/>
            <person name="Lindquist E."/>
            <person name="Ling A."/>
            <person name="Lombard V."/>
            <person name="Lucas S."/>
            <person name="Lundell T."/>
            <person name="Martin R."/>
            <person name="McLaughlin D.J."/>
            <person name="Morgenstern I."/>
            <person name="Morin E."/>
            <person name="Murat C."/>
            <person name="Nagy L.G."/>
            <person name="Nolan M."/>
            <person name="Ohm R.A."/>
            <person name="Patyshakuliyeva A."/>
            <person name="Rokas A."/>
            <person name="Ruiz-Duenas F.J."/>
            <person name="Sabat G."/>
            <person name="Salamov A."/>
            <person name="Samejima M."/>
            <person name="Schmutz J."/>
            <person name="Slot J.C."/>
            <person name="St John F."/>
            <person name="Stenlid J."/>
            <person name="Sun H."/>
            <person name="Sun S."/>
            <person name="Syed K."/>
            <person name="Tsang A."/>
            <person name="Wiebenga A."/>
            <person name="Young D."/>
            <person name="Pisabarro A."/>
            <person name="Eastwood D.C."/>
            <person name="Martin F."/>
            <person name="Cullen D."/>
            <person name="Grigoriev I.V."/>
            <person name="Hibbett D.S."/>
        </authorList>
    </citation>
    <scope>NUCLEOTIDE SEQUENCE [LARGE SCALE GENOMIC DNA]</scope>
    <source>
        <strain evidence="3 4">ATCC 11539</strain>
    </source>
</reference>
<name>S7PT14_GLOTA</name>
<proteinExistence type="predicted"/>
<dbReference type="HOGENOM" id="CLU_344535_0_0_1"/>
<dbReference type="eggNOG" id="ENOG502SVKR">
    <property type="taxonomic scope" value="Eukaryota"/>
</dbReference>
<dbReference type="GO" id="GO:0017056">
    <property type="term" value="F:structural constituent of nuclear pore"/>
    <property type="evidence" value="ECO:0007669"/>
    <property type="project" value="TreeGrafter"/>
</dbReference>
<dbReference type="PANTHER" id="PTHR18898:SF2">
    <property type="entry name" value="NUCLEOPROTEIN TPR"/>
    <property type="match status" value="1"/>
</dbReference>
<keyword evidence="4" id="KW-1185">Reference proteome</keyword>
<gene>
    <name evidence="3" type="ORF">GLOTRDRAFT_133883</name>
</gene>
<sequence length="821" mass="93515">MPEAREARAQQMYGKMIMEAFIGRAYNCTLINIWADATDAEQTEAEDNPSHANKSARRGKVFVLDETCTSQRGQNNNQTPLIPNNWTPKLNSKFQLNGSESISSAGKTVIIDFGHDVLSIAPLLHTSLQCYSSQTWYSSVVPVKKKGRAKIGIAFEFANFVLAFCSLDLCFQPQWQSQELAPRDIPPDVYDKWEDFLKFVVAEYQHLLTNMAFGDGSILNHFQGSIWSRAGAGEYSWLEILAYAAIHPNLTVGEVIRSPSRLARLCAAFYMFIHQIAHDDGVELRCLHPKTMTMAPTVEQRLKYKNMLLVQGKRRLLCTNQQAELIDKYYETLQKLRSQEQCWPRETAKLYDCFEPNLIRAVLTRETCNLGALIFGQSEWKQLGGRTQKEVDPLTQMYRRHAPLSLARRTFLPQGYYESLFVEPRPRRFQPVFVYRYTDRNVWTFYRFFPTNSVARSGKPRFSGDYTEYTGDEMRNLLFETIVRRDNTNVALGPLEYCGNAVVVRLGGQSRHKRFVLAFLSEEEEIQTLPTNLRQARQEHQTLVSQLREARSSETSTKFEVDSQQLTLAREELECMSNELSAKTKEFTRYRRAKNAELVQLQAGHDALTQTHASTESMLKALQSAHDAQTHQLTQVQTCIQELTGALAEQDANYATDAGSLKSLAKILEEREQQSKVVVTNIKRDWAEVGEKTVQRVNYLKEIIDKEQERAEAAEKRVEELEEAVQRVSRGELRIPSISAPGTSQTPAAGALCAERLDNMVRRAVSVIEERVPVLNQQREEYERLRLEAVELASQHAETIAERDAEAAQSEDSGQESRSGE</sequence>
<dbReference type="OMA" id="WISARMA"/>
<dbReference type="PANTHER" id="PTHR18898">
    <property type="entry name" value="NUCLEOPROTEIN TPR-RELATED"/>
    <property type="match status" value="1"/>
</dbReference>
<dbReference type="Proteomes" id="UP000030669">
    <property type="component" value="Unassembled WGS sequence"/>
</dbReference>
<dbReference type="OrthoDB" id="3268838at2759"/>
<organism evidence="3 4">
    <name type="scientific">Gloeophyllum trabeum (strain ATCC 11539 / FP-39264 / Madison 617)</name>
    <name type="common">Brown rot fungus</name>
    <dbReference type="NCBI Taxonomy" id="670483"/>
    <lineage>
        <taxon>Eukaryota</taxon>
        <taxon>Fungi</taxon>
        <taxon>Dikarya</taxon>
        <taxon>Basidiomycota</taxon>
        <taxon>Agaricomycotina</taxon>
        <taxon>Agaricomycetes</taxon>
        <taxon>Gloeophyllales</taxon>
        <taxon>Gloeophyllaceae</taxon>
        <taxon>Gloeophyllum</taxon>
    </lineage>
</organism>